<name>A0ABR6B7W4_9PSEU</name>
<evidence type="ECO:0000313" key="2">
    <source>
        <dbReference type="EMBL" id="MBA8922943.1"/>
    </source>
</evidence>
<dbReference type="CDD" id="cd00531">
    <property type="entry name" value="NTF2_like"/>
    <property type="match status" value="1"/>
</dbReference>
<dbReference type="Pfam" id="PF12680">
    <property type="entry name" value="SnoaL_2"/>
    <property type="match status" value="1"/>
</dbReference>
<protein>
    <recommendedName>
        <fullName evidence="1">SnoaL-like domain-containing protein</fullName>
    </recommendedName>
</protein>
<dbReference type="Gene3D" id="3.10.450.50">
    <property type="match status" value="1"/>
</dbReference>
<dbReference type="EMBL" id="JACJID010000001">
    <property type="protein sequence ID" value="MBA8922943.1"/>
    <property type="molecule type" value="Genomic_DNA"/>
</dbReference>
<comment type="caution">
    <text evidence="2">The sequence shown here is derived from an EMBL/GenBank/DDBJ whole genome shotgun (WGS) entry which is preliminary data.</text>
</comment>
<accession>A0ABR6B7W4</accession>
<keyword evidence="3" id="KW-1185">Reference proteome</keyword>
<evidence type="ECO:0000259" key="1">
    <source>
        <dbReference type="Pfam" id="PF12680"/>
    </source>
</evidence>
<dbReference type="InterPro" id="IPR037401">
    <property type="entry name" value="SnoaL-like"/>
</dbReference>
<dbReference type="RefSeq" id="WP_042222709.1">
    <property type="nucleotide sequence ID" value="NZ_BAAABQ010000010.1"/>
</dbReference>
<dbReference type="Proteomes" id="UP000517916">
    <property type="component" value="Unassembled WGS sequence"/>
</dbReference>
<feature type="domain" description="SnoaL-like" evidence="1">
    <location>
        <begin position="14"/>
        <end position="113"/>
    </location>
</feature>
<dbReference type="InterPro" id="IPR032710">
    <property type="entry name" value="NTF2-like_dom_sf"/>
</dbReference>
<organism evidence="2 3">
    <name type="scientific">Kutzneria viridogrisea</name>
    <dbReference type="NCBI Taxonomy" id="47990"/>
    <lineage>
        <taxon>Bacteria</taxon>
        <taxon>Bacillati</taxon>
        <taxon>Actinomycetota</taxon>
        <taxon>Actinomycetes</taxon>
        <taxon>Pseudonocardiales</taxon>
        <taxon>Pseudonocardiaceae</taxon>
        <taxon>Kutzneria</taxon>
    </lineage>
</organism>
<reference evidence="2 3" key="1">
    <citation type="submission" date="2020-08" db="EMBL/GenBank/DDBJ databases">
        <title>Genomic Encyclopedia of Archaeal and Bacterial Type Strains, Phase II (KMG-II): from individual species to whole genera.</title>
        <authorList>
            <person name="Goeker M."/>
        </authorList>
    </citation>
    <scope>NUCLEOTIDE SEQUENCE [LARGE SCALE GENOMIC DNA]</scope>
    <source>
        <strain evidence="2 3">DSM 43850</strain>
    </source>
</reference>
<proteinExistence type="predicted"/>
<dbReference type="SUPFAM" id="SSF54427">
    <property type="entry name" value="NTF2-like"/>
    <property type="match status" value="1"/>
</dbReference>
<evidence type="ECO:0000313" key="3">
    <source>
        <dbReference type="Proteomes" id="UP000517916"/>
    </source>
</evidence>
<sequence>MTLTSKPFTLSIVVNNYYRCIDHGDVPAALSCFAANAVYRRPGYEALTGLASIEQYYHRTRIIGAGRHTIESLIEGEDEVAVRGSLVGRSREGLPLDVRFADFWRFRELLVVERNTYFDAAAV</sequence>
<gene>
    <name evidence="2" type="ORF">BC739_000140</name>
</gene>